<feature type="region of interest" description="Disordered" evidence="1">
    <location>
        <begin position="76"/>
        <end position="96"/>
    </location>
</feature>
<dbReference type="EMBL" id="VSRR010131265">
    <property type="protein sequence ID" value="MPD02408.1"/>
    <property type="molecule type" value="Genomic_DNA"/>
</dbReference>
<keyword evidence="3" id="KW-1185">Reference proteome</keyword>
<proteinExistence type="predicted"/>
<evidence type="ECO:0000313" key="3">
    <source>
        <dbReference type="Proteomes" id="UP000324222"/>
    </source>
</evidence>
<dbReference type="Proteomes" id="UP000324222">
    <property type="component" value="Unassembled WGS sequence"/>
</dbReference>
<evidence type="ECO:0000313" key="2">
    <source>
        <dbReference type="EMBL" id="MPD02408.1"/>
    </source>
</evidence>
<sequence length="96" mass="10594">MRGNTKRLCYEAKYAETDSNRRRKTTCHSGHWNPRGVRTLTPSELPCMSDLKAAGQLHAGGLVLVASPSAKRGCLRARREAGSSSPQLKAMHRHSH</sequence>
<protein>
    <submittedName>
        <fullName evidence="2">Uncharacterized protein</fullName>
    </submittedName>
</protein>
<organism evidence="2 3">
    <name type="scientific">Portunus trituberculatus</name>
    <name type="common">Swimming crab</name>
    <name type="synonym">Neptunus trituberculatus</name>
    <dbReference type="NCBI Taxonomy" id="210409"/>
    <lineage>
        <taxon>Eukaryota</taxon>
        <taxon>Metazoa</taxon>
        <taxon>Ecdysozoa</taxon>
        <taxon>Arthropoda</taxon>
        <taxon>Crustacea</taxon>
        <taxon>Multicrustacea</taxon>
        <taxon>Malacostraca</taxon>
        <taxon>Eumalacostraca</taxon>
        <taxon>Eucarida</taxon>
        <taxon>Decapoda</taxon>
        <taxon>Pleocyemata</taxon>
        <taxon>Brachyura</taxon>
        <taxon>Eubrachyura</taxon>
        <taxon>Portunoidea</taxon>
        <taxon>Portunidae</taxon>
        <taxon>Portuninae</taxon>
        <taxon>Portunus</taxon>
    </lineage>
</organism>
<comment type="caution">
    <text evidence="2">The sequence shown here is derived from an EMBL/GenBank/DDBJ whole genome shotgun (WGS) entry which is preliminary data.</text>
</comment>
<accession>A0A5B7KAZ6</accession>
<dbReference type="AlphaFoldDB" id="A0A5B7KAZ6"/>
<name>A0A5B7KAZ6_PORTR</name>
<gene>
    <name evidence="2" type="ORF">E2C01_097987</name>
</gene>
<evidence type="ECO:0000256" key="1">
    <source>
        <dbReference type="SAM" id="MobiDB-lite"/>
    </source>
</evidence>
<reference evidence="2 3" key="1">
    <citation type="submission" date="2019-05" db="EMBL/GenBank/DDBJ databases">
        <title>Another draft genome of Portunus trituberculatus and its Hox gene families provides insights of decapod evolution.</title>
        <authorList>
            <person name="Jeong J.-H."/>
            <person name="Song I."/>
            <person name="Kim S."/>
            <person name="Choi T."/>
            <person name="Kim D."/>
            <person name="Ryu S."/>
            <person name="Kim W."/>
        </authorList>
    </citation>
    <scope>NUCLEOTIDE SEQUENCE [LARGE SCALE GENOMIC DNA]</scope>
    <source>
        <tissue evidence="2">Muscle</tissue>
    </source>
</reference>